<dbReference type="EMBL" id="CP141261">
    <property type="protein sequence ID" value="WRL63471.1"/>
    <property type="molecule type" value="Genomic_DNA"/>
</dbReference>
<feature type="region of interest" description="Disordered" evidence="1">
    <location>
        <begin position="39"/>
        <end position="81"/>
    </location>
</feature>
<organism evidence="3 4">
    <name type="scientific">Blastococcus brunescens</name>
    <dbReference type="NCBI Taxonomy" id="1564165"/>
    <lineage>
        <taxon>Bacteria</taxon>
        <taxon>Bacillati</taxon>
        <taxon>Actinomycetota</taxon>
        <taxon>Actinomycetes</taxon>
        <taxon>Geodermatophilales</taxon>
        <taxon>Geodermatophilaceae</taxon>
        <taxon>Blastococcus</taxon>
    </lineage>
</organism>
<name>A0ABZ1AZV8_9ACTN</name>
<evidence type="ECO:0000313" key="3">
    <source>
        <dbReference type="EMBL" id="WRL63471.1"/>
    </source>
</evidence>
<feature type="compositionally biased region" description="Low complexity" evidence="1">
    <location>
        <begin position="46"/>
        <end position="59"/>
    </location>
</feature>
<gene>
    <name evidence="3" type="ORF">U6N30_27760</name>
</gene>
<feature type="chain" id="PRO_5046920930" description="Secreted protein" evidence="2">
    <location>
        <begin position="19"/>
        <end position="81"/>
    </location>
</feature>
<proteinExistence type="predicted"/>
<accession>A0ABZ1AZV8</accession>
<protein>
    <recommendedName>
        <fullName evidence="5">Secreted protein</fullName>
    </recommendedName>
</protein>
<evidence type="ECO:0000256" key="2">
    <source>
        <dbReference type="SAM" id="SignalP"/>
    </source>
</evidence>
<keyword evidence="4" id="KW-1185">Reference proteome</keyword>
<feature type="signal peptide" evidence="2">
    <location>
        <begin position="1"/>
        <end position="18"/>
    </location>
</feature>
<dbReference type="Proteomes" id="UP001324287">
    <property type="component" value="Chromosome"/>
</dbReference>
<evidence type="ECO:0008006" key="5">
    <source>
        <dbReference type="Google" id="ProtNLM"/>
    </source>
</evidence>
<evidence type="ECO:0000256" key="1">
    <source>
        <dbReference type="SAM" id="MobiDB-lite"/>
    </source>
</evidence>
<feature type="compositionally biased region" description="Low complexity" evidence="1">
    <location>
        <begin position="71"/>
        <end position="81"/>
    </location>
</feature>
<sequence>MVKKAACSLRLSSGPAAAGCGACVVGAAPSDRLRMRQADNRISGRSSPAVSTVSTSSIRRPGRRTDDRSRTGPTGTGAKMS</sequence>
<evidence type="ECO:0000313" key="4">
    <source>
        <dbReference type="Proteomes" id="UP001324287"/>
    </source>
</evidence>
<keyword evidence="2" id="KW-0732">Signal</keyword>
<reference evidence="3 4" key="1">
    <citation type="submission" date="2023-12" db="EMBL/GenBank/DDBJ databases">
        <title>Blastococcus brunescens sp. nov., an actonobacterium isolated from sandstone collected in sahara desert.</title>
        <authorList>
            <person name="Gtari M."/>
            <person name="Ghodhbane F."/>
        </authorList>
    </citation>
    <scope>NUCLEOTIDE SEQUENCE [LARGE SCALE GENOMIC DNA]</scope>
    <source>
        <strain evidence="3 4">BMG 8361</strain>
    </source>
</reference>
<dbReference type="RefSeq" id="WP_324274806.1">
    <property type="nucleotide sequence ID" value="NZ_CP141261.1"/>
</dbReference>